<dbReference type="Proteomes" id="UP000005435">
    <property type="component" value="Chromosome"/>
</dbReference>
<keyword evidence="3" id="KW-1185">Reference proteome</keyword>
<sequence length="167" mass="19432" precursor="true">MQLESFLLLLVMIIIVPIIYIASDDTVFFIILSLIIAFSSIKNILGPFLPDFIEDDEETEDLIEELKDSISLDFNKIKLGLETVKAMIFILYFVYSCFFISKFIYKIATVFIIVYWIHYVLENIKKNKEDSSNSENQTSFLNTTIKTLVNVISLIVILTTNYNRFLR</sequence>
<dbReference type="EMBL" id="CP003065">
    <property type="protein sequence ID" value="AEV66775.1"/>
    <property type="molecule type" value="Genomic_DNA"/>
</dbReference>
<dbReference type="OrthoDB" id="10006134at2"/>
<evidence type="ECO:0000313" key="2">
    <source>
        <dbReference type="EMBL" id="AEV66775.1"/>
    </source>
</evidence>
<accession>G8LYQ7</accession>
<dbReference type="RefSeq" id="WP_014253413.1">
    <property type="nucleotide sequence ID" value="NC_016627.1"/>
</dbReference>
<gene>
    <name evidence="2" type="ordered locus">Clocl_0017</name>
</gene>
<keyword evidence="1" id="KW-0812">Transmembrane</keyword>
<keyword evidence="1" id="KW-0472">Membrane</keyword>
<protein>
    <submittedName>
        <fullName evidence="2">Uncharacterized protein</fullName>
    </submittedName>
</protein>
<feature type="transmembrane region" description="Helical" evidence="1">
    <location>
        <begin position="27"/>
        <end position="45"/>
    </location>
</feature>
<feature type="transmembrane region" description="Helical" evidence="1">
    <location>
        <begin position="103"/>
        <end position="121"/>
    </location>
</feature>
<name>G8LYQ7_ACECE</name>
<keyword evidence="1" id="KW-1133">Transmembrane helix</keyword>
<dbReference type="HOGENOM" id="CLU_1591653_0_0_9"/>
<feature type="transmembrane region" description="Helical" evidence="1">
    <location>
        <begin position="6"/>
        <end position="22"/>
    </location>
</feature>
<reference evidence="2 3" key="2">
    <citation type="journal article" date="2012" name="Stand. Genomic Sci.">
        <title>Complete Genome Sequence of Clostridium clariflavum DSM 19732.</title>
        <authorList>
            <person name="Izquierdo J.A."/>
            <person name="Goodwin L."/>
            <person name="Davenport K.W."/>
            <person name="Teshima H."/>
            <person name="Bruce D."/>
            <person name="Detter C."/>
            <person name="Tapia R."/>
            <person name="Han S."/>
            <person name="Land M."/>
            <person name="Hauser L."/>
            <person name="Jeffries C.D."/>
            <person name="Han J."/>
            <person name="Pitluck S."/>
            <person name="Nolan M."/>
            <person name="Chen A."/>
            <person name="Huntemann M."/>
            <person name="Mavromatis K."/>
            <person name="Mikhailova N."/>
            <person name="Liolios K."/>
            <person name="Woyke T."/>
            <person name="Lynd L.R."/>
        </authorList>
    </citation>
    <scope>NUCLEOTIDE SEQUENCE [LARGE SCALE GENOMIC DNA]</scope>
    <source>
        <strain evidence="3">DSM 19732 / NBRC 101661 / EBR45</strain>
    </source>
</reference>
<dbReference type="AlphaFoldDB" id="G8LYQ7"/>
<reference evidence="3" key="1">
    <citation type="submission" date="2011-12" db="EMBL/GenBank/DDBJ databases">
        <title>Complete sequence of Clostridium clariflavum DSM 19732.</title>
        <authorList>
            <consortium name="US DOE Joint Genome Institute"/>
            <person name="Lucas S."/>
            <person name="Han J."/>
            <person name="Lapidus A."/>
            <person name="Cheng J.-F."/>
            <person name="Goodwin L."/>
            <person name="Pitluck S."/>
            <person name="Peters L."/>
            <person name="Teshima H."/>
            <person name="Detter J.C."/>
            <person name="Han C."/>
            <person name="Tapia R."/>
            <person name="Land M."/>
            <person name="Hauser L."/>
            <person name="Kyrpides N."/>
            <person name="Ivanova N."/>
            <person name="Pagani I."/>
            <person name="Kitzmiller T."/>
            <person name="Lynd L."/>
            <person name="Izquierdo J."/>
            <person name="Woyke T."/>
        </authorList>
    </citation>
    <scope>NUCLEOTIDE SEQUENCE [LARGE SCALE GENOMIC DNA]</scope>
    <source>
        <strain evidence="3">DSM 19732 / NBRC 101661 / EBR45</strain>
    </source>
</reference>
<organism evidence="2 3">
    <name type="scientific">Acetivibrio clariflavus (strain DSM 19732 / NBRC 101661 / EBR45)</name>
    <name type="common">Clostridium clariflavum</name>
    <dbReference type="NCBI Taxonomy" id="720554"/>
    <lineage>
        <taxon>Bacteria</taxon>
        <taxon>Bacillati</taxon>
        <taxon>Bacillota</taxon>
        <taxon>Clostridia</taxon>
        <taxon>Eubacteriales</taxon>
        <taxon>Oscillospiraceae</taxon>
        <taxon>Acetivibrio</taxon>
    </lineage>
</organism>
<evidence type="ECO:0000313" key="3">
    <source>
        <dbReference type="Proteomes" id="UP000005435"/>
    </source>
</evidence>
<proteinExistence type="predicted"/>
<dbReference type="eggNOG" id="ENOG50343ZE">
    <property type="taxonomic scope" value="Bacteria"/>
</dbReference>
<dbReference type="KEGG" id="ccl:Clocl_0017"/>
<feature type="transmembrane region" description="Helical" evidence="1">
    <location>
        <begin position="79"/>
        <end position="98"/>
    </location>
</feature>
<feature type="transmembrane region" description="Helical" evidence="1">
    <location>
        <begin position="141"/>
        <end position="162"/>
    </location>
</feature>
<evidence type="ECO:0000256" key="1">
    <source>
        <dbReference type="SAM" id="Phobius"/>
    </source>
</evidence>